<evidence type="ECO:0000313" key="2">
    <source>
        <dbReference type="Proteomes" id="UP001143856"/>
    </source>
</evidence>
<gene>
    <name evidence="1" type="ORF">NUW58_g4453</name>
</gene>
<dbReference type="Proteomes" id="UP001143856">
    <property type="component" value="Unassembled WGS sequence"/>
</dbReference>
<sequence>MSRFSLSRLVHPFRCAFPPSWAVNVGPIPHKHRFWSIYKQLTIPFLTRAHEGTQQSDTSTTPGSDFQPVVSTICPEADTATPLSDRDPGSSSTAKVESPRQDDFHPGLRLRLVIIAMGVTLLLTALENTAVALVSRIFISELMLYGNDMWITSAFFMSSAAVQPLVGQLCYVFGRREVMLTTVAMFLLGSGICGGTHNASMMIVGRAIQGLGSGGITLLHDIIVSDLVPRRLRGEYIGFTLTIHGIGTGLGPSIAGWIVAHTTWRWVFYMVLPLGGVALVILFMFLQVNDNYPMTFAQRVRRIDFLGNAVLVASTVSVLYALAYAGANYRWGSWYILFPLLLGFLGPPTFGRHLDIIDRTKRRLAAYFDRDEEQRFGMENVIGGGVAGLTWKISGTVETMVRRAIEYDIRLSNRFLWRVFLCLIRMCIAMGWPPRKPQGYDPQPVIEKASGGARTGLQHRDMHDGNLMFGSLSPDDSDGEHSVVPILKLIDFGGMNDDSDDDAHLMNVSVTENLFDVGRMMVELVTLDKEAGYAIYPSIGEAQLFRIATNSPVALTNGVILLPDEDGNNPFPYLDTNLRGLICACLAPEPGGRPRAGRLANAVLTAVKWRDESFYVSQGIPDESDDNLQSIVNQLLFDVS</sequence>
<evidence type="ECO:0000313" key="1">
    <source>
        <dbReference type="EMBL" id="KAJ2987537.1"/>
    </source>
</evidence>
<comment type="caution">
    <text evidence="1">The sequence shown here is derived from an EMBL/GenBank/DDBJ whole genome shotgun (WGS) entry which is preliminary data.</text>
</comment>
<name>A0ACC1P694_9PEZI</name>
<keyword evidence="2" id="KW-1185">Reference proteome</keyword>
<dbReference type="EMBL" id="JAPDGR010000776">
    <property type="protein sequence ID" value="KAJ2987537.1"/>
    <property type="molecule type" value="Genomic_DNA"/>
</dbReference>
<reference evidence="1" key="1">
    <citation type="submission" date="2022-10" db="EMBL/GenBank/DDBJ databases">
        <title>Genome Sequence of Xylaria curta.</title>
        <authorList>
            <person name="Buettner E."/>
        </authorList>
    </citation>
    <scope>NUCLEOTIDE SEQUENCE</scope>
    <source>
        <strain evidence="1">Babe10</strain>
    </source>
</reference>
<accession>A0ACC1P694</accession>
<protein>
    <submittedName>
        <fullName evidence="1">Uncharacterized protein</fullName>
    </submittedName>
</protein>
<proteinExistence type="predicted"/>
<organism evidence="1 2">
    <name type="scientific">Xylaria curta</name>
    <dbReference type="NCBI Taxonomy" id="42375"/>
    <lineage>
        <taxon>Eukaryota</taxon>
        <taxon>Fungi</taxon>
        <taxon>Dikarya</taxon>
        <taxon>Ascomycota</taxon>
        <taxon>Pezizomycotina</taxon>
        <taxon>Sordariomycetes</taxon>
        <taxon>Xylariomycetidae</taxon>
        <taxon>Xylariales</taxon>
        <taxon>Xylariaceae</taxon>
        <taxon>Xylaria</taxon>
    </lineage>
</organism>